<evidence type="ECO:0000313" key="1">
    <source>
        <dbReference type="EMBL" id="MFC5631943.1"/>
    </source>
</evidence>
<evidence type="ECO:0000313" key="2">
    <source>
        <dbReference type="Proteomes" id="UP001596110"/>
    </source>
</evidence>
<evidence type="ECO:0008006" key="3">
    <source>
        <dbReference type="Google" id="ProtNLM"/>
    </source>
</evidence>
<dbReference type="Proteomes" id="UP001596110">
    <property type="component" value="Unassembled WGS sequence"/>
</dbReference>
<sequence>MEYFGVVAFIFWLFYADKHKKLQRKLNRLEKRNKGENQMSQIIQKMLNQVAKITFDSSFETTHTWTILEVDEDWVKLQRTDKKGKVFTKIVRLDDIKSIDVEE</sequence>
<name>A0ABW0UG59_9STRE</name>
<dbReference type="RefSeq" id="WP_156805581.1">
    <property type="nucleotide sequence ID" value="NZ_JBHSOJ010000031.1"/>
</dbReference>
<keyword evidence="2" id="KW-1185">Reference proteome</keyword>
<accession>A0ABW0UG59</accession>
<proteinExistence type="predicted"/>
<protein>
    <recommendedName>
        <fullName evidence="3">Aspartyl-tRNA synthetase</fullName>
    </recommendedName>
</protein>
<dbReference type="EMBL" id="JBHSOJ010000031">
    <property type="protein sequence ID" value="MFC5631943.1"/>
    <property type="molecule type" value="Genomic_DNA"/>
</dbReference>
<comment type="caution">
    <text evidence="1">The sequence shown here is derived from an EMBL/GenBank/DDBJ whole genome shotgun (WGS) entry which is preliminary data.</text>
</comment>
<reference evidence="2" key="1">
    <citation type="journal article" date="2019" name="Int. J. Syst. Evol. Microbiol.">
        <title>The Global Catalogue of Microorganisms (GCM) 10K type strain sequencing project: providing services to taxonomists for standard genome sequencing and annotation.</title>
        <authorList>
            <consortium name="The Broad Institute Genomics Platform"/>
            <consortium name="The Broad Institute Genome Sequencing Center for Infectious Disease"/>
            <person name="Wu L."/>
            <person name="Ma J."/>
        </authorList>
    </citation>
    <scope>NUCLEOTIDE SEQUENCE [LARGE SCALE GENOMIC DNA]</scope>
    <source>
        <strain evidence="2">DT43</strain>
    </source>
</reference>
<organism evidence="1 2">
    <name type="scientific">Streptococcus caledonicus</name>
    <dbReference type="NCBI Taxonomy" id="2614158"/>
    <lineage>
        <taxon>Bacteria</taxon>
        <taxon>Bacillati</taxon>
        <taxon>Bacillota</taxon>
        <taxon>Bacilli</taxon>
        <taxon>Lactobacillales</taxon>
        <taxon>Streptococcaceae</taxon>
        <taxon>Streptococcus</taxon>
    </lineage>
</organism>
<gene>
    <name evidence="1" type="ORF">ACFPQ3_10410</name>
</gene>